<evidence type="ECO:0000313" key="3">
    <source>
        <dbReference type="Proteomes" id="UP001244341"/>
    </source>
</evidence>
<proteinExistence type="predicted"/>
<protein>
    <recommendedName>
        <fullName evidence="4">GH16 domain-containing protein</fullName>
    </recommendedName>
</protein>
<evidence type="ECO:0000313" key="2">
    <source>
        <dbReference type="EMBL" id="WIA22285.1"/>
    </source>
</evidence>
<reference evidence="2 3" key="1">
    <citation type="submission" date="2023-05" db="EMBL/GenBank/DDBJ databases">
        <title>A 100% complete, gapless, phased diploid assembly of the Scenedesmus obliquus UTEX 3031 genome.</title>
        <authorList>
            <person name="Biondi T.C."/>
            <person name="Hanschen E.R."/>
            <person name="Kwon T."/>
            <person name="Eng W."/>
            <person name="Kruse C.P.S."/>
            <person name="Koehler S.I."/>
            <person name="Kunde Y."/>
            <person name="Gleasner C.D."/>
            <person name="You Mak K.T."/>
            <person name="Polle J."/>
            <person name="Hovde B.T."/>
            <person name="Starkenburg S.R."/>
        </authorList>
    </citation>
    <scope>NUCLEOTIDE SEQUENCE [LARGE SCALE GENOMIC DNA]</scope>
    <source>
        <strain evidence="2 3">DOE0152z</strain>
    </source>
</reference>
<feature type="region of interest" description="Disordered" evidence="1">
    <location>
        <begin position="1"/>
        <end position="50"/>
    </location>
</feature>
<gene>
    <name evidence="2" type="ORF">OEZ85_004604</name>
</gene>
<evidence type="ECO:0000256" key="1">
    <source>
        <dbReference type="SAM" id="MobiDB-lite"/>
    </source>
</evidence>
<keyword evidence="3" id="KW-1185">Reference proteome</keyword>
<organism evidence="2 3">
    <name type="scientific">Tetradesmus obliquus</name>
    <name type="common">Green alga</name>
    <name type="synonym">Acutodesmus obliquus</name>
    <dbReference type="NCBI Taxonomy" id="3088"/>
    <lineage>
        <taxon>Eukaryota</taxon>
        <taxon>Viridiplantae</taxon>
        <taxon>Chlorophyta</taxon>
        <taxon>core chlorophytes</taxon>
        <taxon>Chlorophyceae</taxon>
        <taxon>CS clade</taxon>
        <taxon>Sphaeropleales</taxon>
        <taxon>Scenedesmaceae</taxon>
        <taxon>Tetradesmus</taxon>
    </lineage>
</organism>
<dbReference type="Proteomes" id="UP001244341">
    <property type="component" value="Chromosome 14b"/>
</dbReference>
<sequence length="442" mass="46762">MQATGLAAGIFHLSDNAQPLDARTPRRSKQPDPANTDDRGRPLDPFKGPAKKQPILENSAVLQACGAPTFEWPAGSGYCWWSRSSGGALQGPGPNYFDTSNVAVAASGSLQLTIQQVGGSFACGEVFLDRSLGLGDYIFTVETDPSTMDKTLVGSPFLYAENGNEIDVIEYSRWNLPEIENSQFVLQPYTFQGSTKRYNQTGGSYTARMRWSGTSQPSEVLFETWSPSGVLVASWAAENGTNFAPAHERVHINHWIFKPQGISNPLPAGFGSSLFSLSCFKHCPLGDASCTPMGVMPSCAGGVVPPPPVPSSPSPSPSPSPVPLPSFTPTLALTFTTNKNKGTKTYTCTARLTVKSTSTGQTLSGVNLNWTWSSRFSVANSGFPYSGLGSTSSSGVFSSTAPQSGVMSAATGGCTFSVDSVDLAGWQLAPGVQLPLRVSQAW</sequence>
<name>A0ABY8ULQ3_TETOB</name>
<dbReference type="EMBL" id="CP126221">
    <property type="protein sequence ID" value="WIA22285.1"/>
    <property type="molecule type" value="Genomic_DNA"/>
</dbReference>
<evidence type="ECO:0008006" key="4">
    <source>
        <dbReference type="Google" id="ProtNLM"/>
    </source>
</evidence>
<accession>A0ABY8ULQ3</accession>